<keyword evidence="3" id="KW-1003">Cell membrane</keyword>
<comment type="similarity">
    <text evidence="2">Belongs to the UPF0410 family.</text>
</comment>
<sequence length="84" mass="8956">MGILLWVIFGAFVGWIASIIMKTDPQQGTLMNIVIGIVGALLGGWVMSLIGQTGITGFNLYSLLIAILGSVILLAIIKALQRRT</sequence>
<evidence type="ECO:0000256" key="3">
    <source>
        <dbReference type="ARBA" id="ARBA00022475"/>
    </source>
</evidence>
<evidence type="ECO:0000256" key="6">
    <source>
        <dbReference type="ARBA" id="ARBA00023136"/>
    </source>
</evidence>
<keyword evidence="6 7" id="KW-0472">Membrane</keyword>
<evidence type="ECO:0000313" key="8">
    <source>
        <dbReference type="EMBL" id="PJA47539.1"/>
    </source>
</evidence>
<dbReference type="EMBL" id="PFWS01000013">
    <property type="protein sequence ID" value="PJA47539.1"/>
    <property type="molecule type" value="Genomic_DNA"/>
</dbReference>
<feature type="transmembrane region" description="Helical" evidence="7">
    <location>
        <begin position="30"/>
        <end position="48"/>
    </location>
</feature>
<organism evidence="8 9">
    <name type="scientific">Candidatus Uhrbacteria bacterium CG_4_9_14_3_um_filter_36_7</name>
    <dbReference type="NCBI Taxonomy" id="1975033"/>
    <lineage>
        <taxon>Bacteria</taxon>
        <taxon>Candidatus Uhriibacteriota</taxon>
    </lineage>
</organism>
<comment type="caution">
    <text evidence="8">The sequence shown here is derived from an EMBL/GenBank/DDBJ whole genome shotgun (WGS) entry which is preliminary data.</text>
</comment>
<accession>A0A2M7XI69</accession>
<proteinExistence type="inferred from homology"/>
<keyword evidence="5 7" id="KW-1133">Transmembrane helix</keyword>
<dbReference type="InterPro" id="IPR007341">
    <property type="entry name" value="Transgly_assoc"/>
</dbReference>
<name>A0A2M7XI69_9BACT</name>
<evidence type="ECO:0000256" key="7">
    <source>
        <dbReference type="SAM" id="Phobius"/>
    </source>
</evidence>
<dbReference type="GO" id="GO:0005886">
    <property type="term" value="C:plasma membrane"/>
    <property type="evidence" value="ECO:0007669"/>
    <property type="project" value="UniProtKB-SubCell"/>
</dbReference>
<feature type="transmembrane region" description="Helical" evidence="7">
    <location>
        <begin position="60"/>
        <end position="80"/>
    </location>
</feature>
<reference evidence="9" key="1">
    <citation type="submission" date="2017-09" db="EMBL/GenBank/DDBJ databases">
        <title>Depth-based differentiation of microbial function through sediment-hosted aquifers and enrichment of novel symbionts in the deep terrestrial subsurface.</title>
        <authorList>
            <person name="Probst A.J."/>
            <person name="Ladd B."/>
            <person name="Jarett J.K."/>
            <person name="Geller-Mcgrath D.E."/>
            <person name="Sieber C.M.K."/>
            <person name="Emerson J.B."/>
            <person name="Anantharaman K."/>
            <person name="Thomas B.C."/>
            <person name="Malmstrom R."/>
            <person name="Stieglmeier M."/>
            <person name="Klingl A."/>
            <person name="Woyke T."/>
            <person name="Ryan C.M."/>
            <person name="Banfield J.F."/>
        </authorList>
    </citation>
    <scope>NUCLEOTIDE SEQUENCE [LARGE SCALE GENOMIC DNA]</scope>
</reference>
<evidence type="ECO:0000313" key="9">
    <source>
        <dbReference type="Proteomes" id="UP000229749"/>
    </source>
</evidence>
<comment type="subcellular location">
    <subcellularLocation>
        <location evidence="1">Cell membrane</location>
        <topology evidence="1">Multi-pass membrane protein</topology>
    </subcellularLocation>
</comment>
<dbReference type="Proteomes" id="UP000229749">
    <property type="component" value="Unassembled WGS sequence"/>
</dbReference>
<evidence type="ECO:0000256" key="2">
    <source>
        <dbReference type="ARBA" id="ARBA00011006"/>
    </source>
</evidence>
<dbReference type="Pfam" id="PF04226">
    <property type="entry name" value="Transgly_assoc"/>
    <property type="match status" value="1"/>
</dbReference>
<dbReference type="PANTHER" id="PTHR33884:SF3">
    <property type="entry name" value="UPF0410 PROTEIN YMGE"/>
    <property type="match status" value="1"/>
</dbReference>
<dbReference type="AlphaFoldDB" id="A0A2M7XI69"/>
<evidence type="ECO:0000256" key="1">
    <source>
        <dbReference type="ARBA" id="ARBA00004651"/>
    </source>
</evidence>
<protein>
    <submittedName>
        <fullName evidence="8">GlsB/YeaQ/YmgE family stress response membrane protein</fullName>
    </submittedName>
</protein>
<keyword evidence="4 7" id="KW-0812">Transmembrane</keyword>
<evidence type="ECO:0000256" key="4">
    <source>
        <dbReference type="ARBA" id="ARBA00022692"/>
    </source>
</evidence>
<evidence type="ECO:0000256" key="5">
    <source>
        <dbReference type="ARBA" id="ARBA00022989"/>
    </source>
</evidence>
<dbReference type="PANTHER" id="PTHR33884">
    <property type="entry name" value="UPF0410 PROTEIN YMGE"/>
    <property type="match status" value="1"/>
</dbReference>
<feature type="transmembrane region" description="Helical" evidence="7">
    <location>
        <begin position="6"/>
        <end position="23"/>
    </location>
</feature>
<gene>
    <name evidence="8" type="ORF">CO172_00950</name>
</gene>